<evidence type="ECO:0000313" key="6">
    <source>
        <dbReference type="Proteomes" id="UP000091857"/>
    </source>
</evidence>
<dbReference type="GO" id="GO:0005615">
    <property type="term" value="C:extracellular space"/>
    <property type="evidence" value="ECO:0000318"/>
    <property type="project" value="GO_Central"/>
</dbReference>
<organism evidence="5 6">
    <name type="scientific">Manihot esculenta</name>
    <name type="common">Cassava</name>
    <name type="synonym">Jatropha manihot</name>
    <dbReference type="NCBI Taxonomy" id="3983"/>
    <lineage>
        <taxon>Eukaryota</taxon>
        <taxon>Viridiplantae</taxon>
        <taxon>Streptophyta</taxon>
        <taxon>Embryophyta</taxon>
        <taxon>Tracheophyta</taxon>
        <taxon>Spermatophyta</taxon>
        <taxon>Magnoliopsida</taxon>
        <taxon>eudicotyledons</taxon>
        <taxon>Gunneridae</taxon>
        <taxon>Pentapetalae</taxon>
        <taxon>rosids</taxon>
        <taxon>fabids</taxon>
        <taxon>Malpighiales</taxon>
        <taxon>Euphorbiaceae</taxon>
        <taxon>Crotonoideae</taxon>
        <taxon>Manihoteae</taxon>
        <taxon>Manihot</taxon>
    </lineage>
</organism>
<accession>A0A2C9VC39</accession>
<evidence type="ECO:0000313" key="5">
    <source>
        <dbReference type="EMBL" id="OAY42589.1"/>
    </source>
</evidence>
<dbReference type="PRINTS" id="PR00837">
    <property type="entry name" value="V5TPXLIKE"/>
</dbReference>
<keyword evidence="3" id="KW-0732">Signal</keyword>
<feature type="signal peptide" evidence="3">
    <location>
        <begin position="1"/>
        <end position="22"/>
    </location>
</feature>
<dbReference type="EMBL" id="CM004394">
    <property type="protein sequence ID" value="OAY42589.1"/>
    <property type="molecule type" value="Genomic_DNA"/>
</dbReference>
<dbReference type="PANTHER" id="PTHR10334">
    <property type="entry name" value="CYSTEINE-RICH SECRETORY PROTEIN-RELATED"/>
    <property type="match status" value="1"/>
</dbReference>
<dbReference type="PRINTS" id="PR00838">
    <property type="entry name" value="V5ALLERGEN"/>
</dbReference>
<dbReference type="PROSITE" id="PS01010">
    <property type="entry name" value="CRISP_2"/>
    <property type="match status" value="1"/>
</dbReference>
<proteinExistence type="predicted"/>
<dbReference type="Pfam" id="PF00188">
    <property type="entry name" value="CAP"/>
    <property type="match status" value="1"/>
</dbReference>
<name>A0A2C9VC39_MANES</name>
<sequence length="184" mass="21105">MSPIRFLFNILISSLFILSVSSTFPLLPFHHHLPDELHPAVQVKRAIMAHQFLIAHNCVRAAYGLSPLRWNRTLMHSPDSPYGENMFWSKKSHWGPTEVVKCWADEKVYYNQKTNECINGEKCDHFTQLVWKDTERVGCGRVRCNNDKGFLYVCSYDPPGNYYFEGPFGGTFTKSIAYPPPGSV</sequence>
<comment type="caution">
    <text evidence="5">The sequence shown here is derived from an EMBL/GenBank/DDBJ whole genome shotgun (WGS) entry which is preliminary data.</text>
</comment>
<evidence type="ECO:0000256" key="2">
    <source>
        <dbReference type="ARBA" id="ARBA00023265"/>
    </source>
</evidence>
<dbReference type="InterPro" id="IPR014044">
    <property type="entry name" value="CAP_dom"/>
</dbReference>
<keyword evidence="2" id="KW-0611">Plant defense</keyword>
<dbReference type="SUPFAM" id="SSF55797">
    <property type="entry name" value="PR-1-like"/>
    <property type="match status" value="1"/>
</dbReference>
<dbReference type="SMART" id="SM00198">
    <property type="entry name" value="SCP"/>
    <property type="match status" value="1"/>
</dbReference>
<keyword evidence="6" id="KW-1185">Reference proteome</keyword>
<protein>
    <recommendedName>
        <fullName evidence="4">SCP domain-containing protein</fullName>
    </recommendedName>
</protein>
<comment type="function">
    <text evidence="1">Probably involved in the defense reaction of plants against pathogens.</text>
</comment>
<dbReference type="Gene3D" id="3.40.33.10">
    <property type="entry name" value="CAP"/>
    <property type="match status" value="1"/>
</dbReference>
<feature type="domain" description="SCP" evidence="4">
    <location>
        <begin position="51"/>
        <end position="164"/>
    </location>
</feature>
<evidence type="ECO:0000256" key="1">
    <source>
        <dbReference type="ARBA" id="ARBA00003143"/>
    </source>
</evidence>
<gene>
    <name evidence="5" type="ORF">MANES_08G000601v8</name>
</gene>
<dbReference type="Proteomes" id="UP000091857">
    <property type="component" value="Chromosome 8"/>
</dbReference>
<reference evidence="6" key="1">
    <citation type="journal article" date="2016" name="Nat. Biotechnol.">
        <title>Sequencing wild and cultivated cassava and related species reveals extensive interspecific hybridization and genetic diversity.</title>
        <authorList>
            <person name="Bredeson J.V."/>
            <person name="Lyons J.B."/>
            <person name="Prochnik S.E."/>
            <person name="Wu G.A."/>
            <person name="Ha C.M."/>
            <person name="Edsinger-Gonzales E."/>
            <person name="Grimwood J."/>
            <person name="Schmutz J."/>
            <person name="Rabbi I.Y."/>
            <person name="Egesi C."/>
            <person name="Nauluvula P."/>
            <person name="Lebot V."/>
            <person name="Ndunguru J."/>
            <person name="Mkamilo G."/>
            <person name="Bart R.S."/>
            <person name="Setter T.L."/>
            <person name="Gleadow R.M."/>
            <person name="Kulakow P."/>
            <person name="Ferguson M.E."/>
            <person name="Rounsley S."/>
            <person name="Rokhsar D.S."/>
        </authorList>
    </citation>
    <scope>NUCLEOTIDE SEQUENCE [LARGE SCALE GENOMIC DNA]</scope>
    <source>
        <strain evidence="6">cv. AM560-2</strain>
    </source>
</reference>
<dbReference type="Gramene" id="Manes.08G000601.1.v8.1">
    <property type="protein sequence ID" value="Manes.08G000601.1.v8.1.CDS"/>
    <property type="gene ID" value="Manes.08G000601.v8.1"/>
</dbReference>
<dbReference type="InterPro" id="IPR035940">
    <property type="entry name" value="CAP_sf"/>
</dbReference>
<dbReference type="InterPro" id="IPR002413">
    <property type="entry name" value="V5_allergen-like"/>
</dbReference>
<dbReference type="InterPro" id="IPR018244">
    <property type="entry name" value="Allrgn_V5/Tpx1_CS"/>
</dbReference>
<dbReference type="PROSITE" id="PS01009">
    <property type="entry name" value="CRISP_1"/>
    <property type="match status" value="1"/>
</dbReference>
<dbReference type="AlphaFoldDB" id="A0A2C9VC39"/>
<keyword evidence="2" id="KW-0568">Pathogenesis-related protein</keyword>
<feature type="chain" id="PRO_5013333713" description="SCP domain-containing protein" evidence="3">
    <location>
        <begin position="23"/>
        <end position="184"/>
    </location>
</feature>
<evidence type="ECO:0000259" key="4">
    <source>
        <dbReference type="SMART" id="SM00198"/>
    </source>
</evidence>
<evidence type="ECO:0000256" key="3">
    <source>
        <dbReference type="SAM" id="SignalP"/>
    </source>
</evidence>
<dbReference type="InterPro" id="IPR001283">
    <property type="entry name" value="CRISP-related"/>
</dbReference>